<dbReference type="RefSeq" id="WP_154374879.1">
    <property type="nucleotide sequence ID" value="NZ_WKJK01000003.1"/>
</dbReference>
<dbReference type="AlphaFoldDB" id="A0A6I2KW09"/>
<reference evidence="1 2" key="1">
    <citation type="submission" date="2019-11" db="EMBL/GenBank/DDBJ databases">
        <title>Novel species isolated from a subtropical stream in China.</title>
        <authorList>
            <person name="Lu H."/>
        </authorList>
    </citation>
    <scope>NUCLEOTIDE SEQUENCE [LARGE SCALE GENOMIC DNA]</scope>
    <source>
        <strain evidence="1 2">FT80W</strain>
    </source>
</reference>
<comment type="caution">
    <text evidence="1">The sequence shown here is derived from an EMBL/GenBank/DDBJ whole genome shotgun (WGS) entry which is preliminary data.</text>
</comment>
<gene>
    <name evidence="1" type="ORF">GJ699_08095</name>
</gene>
<name>A0A6I2KW09_9BURK</name>
<organism evidence="1 2">
    <name type="scientific">Duganella guangzhouensis</name>
    <dbReference type="NCBI Taxonomy" id="2666084"/>
    <lineage>
        <taxon>Bacteria</taxon>
        <taxon>Pseudomonadati</taxon>
        <taxon>Pseudomonadota</taxon>
        <taxon>Betaproteobacteria</taxon>
        <taxon>Burkholderiales</taxon>
        <taxon>Oxalobacteraceae</taxon>
        <taxon>Telluria group</taxon>
        <taxon>Duganella</taxon>
    </lineage>
</organism>
<protein>
    <recommendedName>
        <fullName evidence="3">XRE family transcriptional regulator</fullName>
    </recommendedName>
</protein>
<sequence>MSHVYDPDQLFDRTIAHLKLRGDRELGRILQVTAPLLRKMRQHQFPVSGVVLLRIHEVTGISLPELRQLMGDRRQKFRLSSHGPDVLTVRQRG</sequence>
<accession>A0A6I2KW09</accession>
<dbReference type="EMBL" id="WKJK01000003">
    <property type="protein sequence ID" value="MRW89941.1"/>
    <property type="molecule type" value="Genomic_DNA"/>
</dbReference>
<evidence type="ECO:0008006" key="3">
    <source>
        <dbReference type="Google" id="ProtNLM"/>
    </source>
</evidence>
<keyword evidence="2" id="KW-1185">Reference proteome</keyword>
<evidence type="ECO:0000313" key="1">
    <source>
        <dbReference type="EMBL" id="MRW89941.1"/>
    </source>
</evidence>
<proteinExistence type="predicted"/>
<evidence type="ECO:0000313" key="2">
    <source>
        <dbReference type="Proteomes" id="UP000433309"/>
    </source>
</evidence>
<dbReference type="Proteomes" id="UP000433309">
    <property type="component" value="Unassembled WGS sequence"/>
</dbReference>